<organism evidence="13 14">
    <name type="scientific">Candidatus Jettenia caeni</name>
    <dbReference type="NCBI Taxonomy" id="247490"/>
    <lineage>
        <taxon>Bacteria</taxon>
        <taxon>Pseudomonadati</taxon>
        <taxon>Planctomycetota</taxon>
        <taxon>Candidatus Brocadiia</taxon>
        <taxon>Candidatus Brocadiales</taxon>
        <taxon>Candidatus Brocadiaceae</taxon>
        <taxon>Candidatus Jettenia</taxon>
    </lineage>
</organism>
<dbReference type="InterPro" id="IPR046938">
    <property type="entry name" value="DNA_clamp_sf"/>
</dbReference>
<keyword evidence="7" id="KW-0235">DNA replication</keyword>
<dbReference type="GO" id="GO:0008408">
    <property type="term" value="F:3'-5' exonuclease activity"/>
    <property type="evidence" value="ECO:0007669"/>
    <property type="project" value="InterPro"/>
</dbReference>
<reference evidence="13 14" key="1">
    <citation type="journal article" date="2012" name="FEBS Lett.">
        <title>Anammox organism KSU-1 expresses a NirK-type copper-containing nitrite reductase instead of a NirS-type with cytochrome cd1.</title>
        <authorList>
            <person name="Hira D."/>
            <person name="Toh H."/>
            <person name="Migita C.T."/>
            <person name="Okubo H."/>
            <person name="Nishiyama T."/>
            <person name="Hattori M."/>
            <person name="Furukawa K."/>
            <person name="Fujii T."/>
        </authorList>
    </citation>
    <scope>NUCLEOTIDE SEQUENCE [LARGE SCALE GENOMIC DNA]</scope>
</reference>
<proteinExistence type="inferred from homology"/>
<dbReference type="PANTHER" id="PTHR30478">
    <property type="entry name" value="DNA POLYMERASE III SUBUNIT BETA"/>
    <property type="match status" value="1"/>
</dbReference>
<evidence type="ECO:0000313" key="13">
    <source>
        <dbReference type="EMBL" id="GAB61829.1"/>
    </source>
</evidence>
<dbReference type="Gene3D" id="3.10.150.10">
    <property type="entry name" value="DNA Polymerase III, subunit A, domain 2"/>
    <property type="match status" value="1"/>
</dbReference>
<accession>I3IJD4</accession>
<gene>
    <name evidence="13" type="ORF">KSU1_C0233</name>
</gene>
<dbReference type="OrthoDB" id="8421503at2"/>
<dbReference type="InterPro" id="IPR001001">
    <property type="entry name" value="DNA_polIII_beta"/>
</dbReference>
<protein>
    <recommendedName>
        <fullName evidence="3">Beta sliding clamp</fullName>
    </recommendedName>
    <alternativeName>
        <fullName evidence="11">Beta-clamp processivity factor</fullName>
    </alternativeName>
    <alternativeName>
        <fullName evidence="10">DNA polymerase III beta sliding clamp subunit</fullName>
    </alternativeName>
</protein>
<name>I3IJD4_9BACT</name>
<keyword evidence="9" id="KW-0238">DNA-binding</keyword>
<evidence type="ECO:0000256" key="4">
    <source>
        <dbReference type="ARBA" id="ARBA00022490"/>
    </source>
</evidence>
<keyword evidence="8" id="KW-0239">DNA-directed DNA polymerase</keyword>
<dbReference type="STRING" id="247490.KSU1_C0233"/>
<feature type="domain" description="DNA polymerase III beta sliding clamp C-terminal" evidence="12">
    <location>
        <begin position="318"/>
        <end position="415"/>
    </location>
</feature>
<evidence type="ECO:0000256" key="6">
    <source>
        <dbReference type="ARBA" id="ARBA00022695"/>
    </source>
</evidence>
<evidence type="ECO:0000256" key="8">
    <source>
        <dbReference type="ARBA" id="ARBA00022932"/>
    </source>
</evidence>
<dbReference type="SMART" id="SM00480">
    <property type="entry name" value="POL3Bc"/>
    <property type="match status" value="1"/>
</dbReference>
<evidence type="ECO:0000256" key="11">
    <source>
        <dbReference type="ARBA" id="ARBA00033276"/>
    </source>
</evidence>
<dbReference type="GO" id="GO:0009360">
    <property type="term" value="C:DNA polymerase III complex"/>
    <property type="evidence" value="ECO:0007669"/>
    <property type="project" value="InterPro"/>
</dbReference>
<evidence type="ECO:0000256" key="1">
    <source>
        <dbReference type="ARBA" id="ARBA00004496"/>
    </source>
</evidence>
<dbReference type="InterPro" id="IPR022635">
    <property type="entry name" value="DNA_polIII_beta_C"/>
</dbReference>
<dbReference type="GO" id="GO:0003887">
    <property type="term" value="F:DNA-directed DNA polymerase activity"/>
    <property type="evidence" value="ECO:0007669"/>
    <property type="project" value="UniProtKB-KW"/>
</dbReference>
<comment type="caution">
    <text evidence="13">The sequence shown here is derived from an EMBL/GenBank/DDBJ whole genome shotgun (WGS) entry which is preliminary data.</text>
</comment>
<evidence type="ECO:0000256" key="2">
    <source>
        <dbReference type="ARBA" id="ARBA00010752"/>
    </source>
</evidence>
<dbReference type="Proteomes" id="UP000002985">
    <property type="component" value="Unassembled WGS sequence"/>
</dbReference>
<comment type="similarity">
    <text evidence="2">Belongs to the beta sliding clamp family.</text>
</comment>
<evidence type="ECO:0000256" key="3">
    <source>
        <dbReference type="ARBA" id="ARBA00021035"/>
    </source>
</evidence>
<dbReference type="Pfam" id="PF02768">
    <property type="entry name" value="DNA_pol3_beta_3"/>
    <property type="match status" value="1"/>
</dbReference>
<dbReference type="EMBL" id="BAFH01000003">
    <property type="protein sequence ID" value="GAB61829.1"/>
    <property type="molecule type" value="Genomic_DNA"/>
</dbReference>
<dbReference type="eggNOG" id="COG0592">
    <property type="taxonomic scope" value="Bacteria"/>
</dbReference>
<keyword evidence="6" id="KW-0548">Nucleotidyltransferase</keyword>
<dbReference type="GO" id="GO:0005737">
    <property type="term" value="C:cytoplasm"/>
    <property type="evidence" value="ECO:0007669"/>
    <property type="project" value="UniProtKB-SubCell"/>
</dbReference>
<dbReference type="SUPFAM" id="SSF55979">
    <property type="entry name" value="DNA clamp"/>
    <property type="match status" value="2"/>
</dbReference>
<dbReference type="GO" id="GO:0006271">
    <property type="term" value="P:DNA strand elongation involved in DNA replication"/>
    <property type="evidence" value="ECO:0007669"/>
    <property type="project" value="TreeGrafter"/>
</dbReference>
<keyword evidence="14" id="KW-1185">Reference proteome</keyword>
<evidence type="ECO:0000259" key="12">
    <source>
        <dbReference type="Pfam" id="PF02768"/>
    </source>
</evidence>
<sequence length="438" mass="47859">MGLFTKKVTLVSNKRNLGKIPIPVARELVTTKHAQIVKRFPIVIGLKHAGKGSGIAKPKINSTQPLKSIIAIASKCVSKGNRRTILETIRFKVIGNKLRIDATDLEVHCIGYLELGKNYTITTEGTDGICVYANDLARIIQSKEETTNIRIAGGDVPQVHIGSFVVTGEKIEHFPEIPPPGNTQQNYIISDIGNKLAFVQKATSNNKTRSSLCGIYFDFKQGNIIGADGNRLHMVPVSNTNPDPNGKDIIIPSKIAQVAKYLTGKVILANSTQTEEVNKGDTEREKPTNAIFELNVPGCMSCTVRYQAVDALFPHYQDVIPKVFASEFLVDTKDFLVNLHKAKLSVSDSYPCVTGTFDTGQLTLSARATDRSAYEGIVKGKYQGPAYTGAVNPWYLIDMLENIPDESVTIQLPDKPGDAWVIKGTSGYSAVIMPVELR</sequence>
<keyword evidence="4" id="KW-0963">Cytoplasm</keyword>
<comment type="subcellular location">
    <subcellularLocation>
        <location evidence="1">Cytoplasm</location>
    </subcellularLocation>
</comment>
<keyword evidence="5" id="KW-0808">Transferase</keyword>
<evidence type="ECO:0000256" key="5">
    <source>
        <dbReference type="ARBA" id="ARBA00022679"/>
    </source>
</evidence>
<dbReference type="AlphaFoldDB" id="I3IJD4"/>
<dbReference type="GO" id="GO:0003677">
    <property type="term" value="F:DNA binding"/>
    <property type="evidence" value="ECO:0007669"/>
    <property type="project" value="UniProtKB-KW"/>
</dbReference>
<evidence type="ECO:0000256" key="10">
    <source>
        <dbReference type="ARBA" id="ARBA00030988"/>
    </source>
</evidence>
<evidence type="ECO:0000313" key="14">
    <source>
        <dbReference type="Proteomes" id="UP000002985"/>
    </source>
</evidence>
<evidence type="ECO:0000256" key="7">
    <source>
        <dbReference type="ARBA" id="ARBA00022705"/>
    </source>
</evidence>
<dbReference type="PANTHER" id="PTHR30478:SF0">
    <property type="entry name" value="BETA SLIDING CLAMP"/>
    <property type="match status" value="1"/>
</dbReference>
<evidence type="ECO:0000256" key="9">
    <source>
        <dbReference type="ARBA" id="ARBA00023125"/>
    </source>
</evidence>
<dbReference type="Gene3D" id="3.70.10.10">
    <property type="match status" value="1"/>
</dbReference>